<evidence type="ECO:0000313" key="3">
    <source>
        <dbReference type="Proteomes" id="UP000654913"/>
    </source>
</evidence>
<gene>
    <name evidence="2" type="ORF">APUU_30719S</name>
</gene>
<sequence>MQNLTTHLPTTTPNSLHRATTHPFLRRAGSGQIPKPLLSQWLSQDRLYAQSYVRFIGLLLAKVHLPTTPSPANTKTNPNGKGKGNGNGNDKTIQEKILDILISALTNIRTELAFFEDVAREYELDLKTPLAELEGYEGKFSAGPITQGYIDMFVSAGSSGTSLLEGLVVLWATEVCYLRAWRGAAVYLNQGGPGPAGGGGDDMDGGALRKRFIPNWASEEFGVFVQEIGDVVDELGALELQGGKDGEDALARCERWWRQVVWLEERFWPDVE</sequence>
<dbReference type="SUPFAM" id="SSF48613">
    <property type="entry name" value="Heme oxygenase-like"/>
    <property type="match status" value="1"/>
</dbReference>
<dbReference type="Gene3D" id="1.20.910.10">
    <property type="entry name" value="Heme oxygenase-like"/>
    <property type="match status" value="1"/>
</dbReference>
<dbReference type="PANTHER" id="PTHR41813:SF2">
    <property type="entry name" value="REGULATOR PAB1642, PUTATIVE (AFU_ORTHOLOGUE AFUA_3G11955)-RELATED"/>
    <property type="match status" value="1"/>
</dbReference>
<dbReference type="InterPro" id="IPR016084">
    <property type="entry name" value="Haem_Oase-like_multi-hlx"/>
</dbReference>
<proteinExistence type="predicted"/>
<accession>A0A7R8AK61</accession>
<dbReference type="RefSeq" id="XP_041554688.1">
    <property type="nucleotide sequence ID" value="XM_041701844.1"/>
</dbReference>
<dbReference type="InterPro" id="IPR053261">
    <property type="entry name" value="Polyketide-peptide_reg"/>
</dbReference>
<keyword evidence="3" id="KW-1185">Reference proteome</keyword>
<reference evidence="2" key="1">
    <citation type="submission" date="2021-01" db="EMBL/GenBank/DDBJ databases">
        <authorList>
            <consortium name="Aspergillus puulaauensis MK2 genome sequencing consortium"/>
            <person name="Kazuki M."/>
            <person name="Futagami T."/>
        </authorList>
    </citation>
    <scope>NUCLEOTIDE SEQUENCE</scope>
    <source>
        <strain evidence="2">MK2</strain>
    </source>
</reference>
<feature type="region of interest" description="Disordered" evidence="1">
    <location>
        <begin position="67"/>
        <end position="89"/>
    </location>
</feature>
<dbReference type="EMBL" id="AP024445">
    <property type="protein sequence ID" value="BCS22494.1"/>
    <property type="molecule type" value="Genomic_DNA"/>
</dbReference>
<dbReference type="GeneID" id="64972499"/>
<organism evidence="2 3">
    <name type="scientific">Aspergillus puulaauensis</name>
    <dbReference type="NCBI Taxonomy" id="1220207"/>
    <lineage>
        <taxon>Eukaryota</taxon>
        <taxon>Fungi</taxon>
        <taxon>Dikarya</taxon>
        <taxon>Ascomycota</taxon>
        <taxon>Pezizomycotina</taxon>
        <taxon>Eurotiomycetes</taxon>
        <taxon>Eurotiomycetidae</taxon>
        <taxon>Eurotiales</taxon>
        <taxon>Aspergillaceae</taxon>
        <taxon>Aspergillus</taxon>
    </lineage>
</organism>
<dbReference type="CDD" id="cd19357">
    <property type="entry name" value="TenA_E_At3g16990-like"/>
    <property type="match status" value="1"/>
</dbReference>
<evidence type="ECO:0000313" key="2">
    <source>
        <dbReference type="EMBL" id="BCS22494.1"/>
    </source>
</evidence>
<reference evidence="2" key="2">
    <citation type="submission" date="2021-02" db="EMBL/GenBank/DDBJ databases">
        <title>Aspergillus puulaauensis MK2 genome sequence.</title>
        <authorList>
            <person name="Futagami T."/>
            <person name="Mori K."/>
            <person name="Kadooka C."/>
            <person name="Tanaka T."/>
        </authorList>
    </citation>
    <scope>NUCLEOTIDE SEQUENCE</scope>
    <source>
        <strain evidence="2">MK2</strain>
    </source>
</reference>
<protein>
    <recommendedName>
        <fullName evidence="4">Thiaminase-2/PQQC domain-containing protein</fullName>
    </recommendedName>
</protein>
<name>A0A7R8AK61_9EURO</name>
<dbReference type="KEGG" id="apuu:APUU_30719S"/>
<dbReference type="AlphaFoldDB" id="A0A7R8AK61"/>
<dbReference type="PANTHER" id="PTHR41813">
    <property type="entry name" value="REGULATOR PAB1642, PUTATIVE (AFU_ORTHOLOGUE AFUA_3G11955)-RELATED"/>
    <property type="match status" value="1"/>
</dbReference>
<evidence type="ECO:0000256" key="1">
    <source>
        <dbReference type="SAM" id="MobiDB-lite"/>
    </source>
</evidence>
<evidence type="ECO:0008006" key="4">
    <source>
        <dbReference type="Google" id="ProtNLM"/>
    </source>
</evidence>
<dbReference type="OrthoDB" id="37730at2759"/>
<dbReference type="Proteomes" id="UP000654913">
    <property type="component" value="Chromosome 3"/>
</dbReference>